<evidence type="ECO:0008006" key="4">
    <source>
        <dbReference type="Google" id="ProtNLM"/>
    </source>
</evidence>
<dbReference type="InterPro" id="IPR011055">
    <property type="entry name" value="Dup_hybrid_motif"/>
</dbReference>
<feature type="chain" id="PRO_5024433019" description="Peptidase M23 domain-containing protein" evidence="1">
    <location>
        <begin position="18"/>
        <end position="295"/>
    </location>
</feature>
<gene>
    <name evidence="2" type="ORF">RCZ01_03170</name>
</gene>
<dbReference type="AlphaFoldDB" id="A0A5M4B6X2"/>
<keyword evidence="1" id="KW-0732">Signal</keyword>
<sequence>MRIIIFICLLLSGFQLAAQQEITIEAKSNQDNSVDFLYTKRNATSYTLILKFSNVGNSYDTPASHYVLKNNSGKLFTMRPTNKEQGISFSYSYRYTQGAFQPQKIDKSFPYLLPFAKGKEVYVSESTYVLERYMNRPAPKDWKAYAFDGQALDSVFAIRKGVVIFVEQDKDINHNASYTSEKNMIVVEHQDGSFAEYKGFRKNGINVKVGTTVLPNDYLGGLIQVEAPEKHLSLVIYYLSALSEGEKTTEYSYITPNFLTEDGIVPLISGKTYKTVINTEVLTREMTRKEKKKYK</sequence>
<dbReference type="Proteomes" id="UP000398217">
    <property type="component" value="Unassembled WGS sequence"/>
</dbReference>
<protein>
    <recommendedName>
        <fullName evidence="4">Peptidase M23 domain-containing protein</fullName>
    </recommendedName>
</protein>
<dbReference type="OrthoDB" id="1112802at2"/>
<comment type="caution">
    <text evidence="2">The sequence shown here is derived from an EMBL/GenBank/DDBJ whole genome shotgun (WGS) entry which is preliminary data.</text>
</comment>
<keyword evidence="3" id="KW-1185">Reference proteome</keyword>
<dbReference type="Gene3D" id="2.70.70.10">
    <property type="entry name" value="Glucose Permease (Domain IIA)"/>
    <property type="match status" value="1"/>
</dbReference>
<feature type="signal peptide" evidence="1">
    <location>
        <begin position="1"/>
        <end position="17"/>
    </location>
</feature>
<evidence type="ECO:0000313" key="2">
    <source>
        <dbReference type="EMBL" id="GET45015.1"/>
    </source>
</evidence>
<dbReference type="RefSeq" id="WP_155283714.1">
    <property type="nucleotide sequence ID" value="NZ_BLBC01000005.1"/>
</dbReference>
<name>A0A5M4B6X2_9FLAO</name>
<accession>A0A5M4B6X2</accession>
<organism evidence="2 3">
    <name type="scientific">Capnocytophaga felis</name>
    <dbReference type="NCBI Taxonomy" id="2267611"/>
    <lineage>
        <taxon>Bacteria</taxon>
        <taxon>Pseudomonadati</taxon>
        <taxon>Bacteroidota</taxon>
        <taxon>Flavobacteriia</taxon>
        <taxon>Flavobacteriales</taxon>
        <taxon>Flavobacteriaceae</taxon>
        <taxon>Capnocytophaga</taxon>
    </lineage>
</organism>
<dbReference type="EMBL" id="BLBC01000005">
    <property type="protein sequence ID" value="GET45015.1"/>
    <property type="molecule type" value="Genomic_DNA"/>
</dbReference>
<reference evidence="3" key="1">
    <citation type="journal article" date="2020" name="Int. J. Syst. Evol. Microbiol.">
        <title>Capnocytophaga felis sp. nov. isolated from the feline oral cavity.</title>
        <authorList>
            <person name="Suzuki M."/>
            <person name="Umeda K."/>
            <person name="Kimura M."/>
            <person name="Imaoka K."/>
            <person name="Morikawa S."/>
            <person name="Maeda K."/>
        </authorList>
    </citation>
    <scope>NUCLEOTIDE SEQUENCE [LARGE SCALE GENOMIC DNA]</scope>
    <source>
        <strain evidence="3">KC07070</strain>
    </source>
</reference>
<evidence type="ECO:0000256" key="1">
    <source>
        <dbReference type="SAM" id="SignalP"/>
    </source>
</evidence>
<evidence type="ECO:0000313" key="3">
    <source>
        <dbReference type="Proteomes" id="UP000398217"/>
    </source>
</evidence>
<proteinExistence type="predicted"/>